<evidence type="ECO:0000313" key="11">
    <source>
        <dbReference type="Proteomes" id="UP001519342"/>
    </source>
</evidence>
<sequence>MKKILLIQPSPYDQNHKPIKKKKLYFVGLAMPLLAAMMPKDWETEIILEILEDIPMDTDADLIGISTMGHGVIRSIDIAKAFRDKGKTVVLGGYMASIMAEEATKYCDSVVVGDAELVWKELLDDFEKGQLKKIYERNLDKGVFSTPIPRFDLIINKNIGDFLPVQAGRGCPNTCSFCSVACLYKGKYIKKPLEEVVRDIKQVKDLGYKKFLLLDDNIFSDREYLGKLLKEIKNLNMEWMSQCDIRIGKENELLKTLADSGCTTLSFGLESISKESLVAMNKGWANPSKYPELIKNIQSYGIDVSTEMVVGGEGDTLQSIKMTKKFIEDNKISVPRFYILTPIPGTKFFTDMTDAGRLIKDNIYSFDGTEAVHKPVNMTPDELTNAYWELYEELFTIKSIVKRNILRQEFLKKPGKYLFYSIVNLYYRYQIKRKITPNIF</sequence>
<proteinExistence type="predicted"/>
<dbReference type="InterPro" id="IPR006638">
    <property type="entry name" value="Elp3/MiaA/NifB-like_rSAM"/>
</dbReference>
<gene>
    <name evidence="10" type="ORF">J2Z76_001884</name>
</gene>
<dbReference type="RefSeq" id="WP_209511758.1">
    <property type="nucleotide sequence ID" value="NZ_JAGGKS010000005.1"/>
</dbReference>
<dbReference type="InterPro" id="IPR034466">
    <property type="entry name" value="Methyltransferase_Class_B"/>
</dbReference>
<dbReference type="PROSITE" id="PS51918">
    <property type="entry name" value="RADICAL_SAM"/>
    <property type="match status" value="1"/>
</dbReference>
<keyword evidence="3" id="KW-0808">Transferase</keyword>
<dbReference type="SMART" id="SM00729">
    <property type="entry name" value="Elp3"/>
    <property type="match status" value="1"/>
</dbReference>
<evidence type="ECO:0000256" key="3">
    <source>
        <dbReference type="ARBA" id="ARBA00022679"/>
    </source>
</evidence>
<dbReference type="SFLD" id="SFLDS00029">
    <property type="entry name" value="Radical_SAM"/>
    <property type="match status" value="1"/>
</dbReference>
<organism evidence="10 11">
    <name type="scientific">Sedimentibacter acidaminivorans</name>
    <dbReference type="NCBI Taxonomy" id="913099"/>
    <lineage>
        <taxon>Bacteria</taxon>
        <taxon>Bacillati</taxon>
        <taxon>Bacillota</taxon>
        <taxon>Tissierellia</taxon>
        <taxon>Sedimentibacter</taxon>
    </lineage>
</organism>
<dbReference type="SUPFAM" id="SSF102114">
    <property type="entry name" value="Radical SAM enzymes"/>
    <property type="match status" value="1"/>
</dbReference>
<evidence type="ECO:0000256" key="6">
    <source>
        <dbReference type="ARBA" id="ARBA00023004"/>
    </source>
</evidence>
<evidence type="ECO:0000256" key="7">
    <source>
        <dbReference type="ARBA" id="ARBA00023014"/>
    </source>
</evidence>
<dbReference type="PANTHER" id="PTHR43409">
    <property type="entry name" value="ANAEROBIC MAGNESIUM-PROTOPORPHYRIN IX MONOMETHYL ESTER CYCLASE-RELATED"/>
    <property type="match status" value="1"/>
</dbReference>
<evidence type="ECO:0000259" key="9">
    <source>
        <dbReference type="PROSITE" id="PS51918"/>
    </source>
</evidence>
<evidence type="ECO:0000256" key="4">
    <source>
        <dbReference type="ARBA" id="ARBA00022691"/>
    </source>
</evidence>
<dbReference type="SFLD" id="SFLDG01123">
    <property type="entry name" value="methyltransferase_(Class_B)"/>
    <property type="match status" value="1"/>
</dbReference>
<dbReference type="PROSITE" id="PS51332">
    <property type="entry name" value="B12_BINDING"/>
    <property type="match status" value="1"/>
</dbReference>
<keyword evidence="4" id="KW-0949">S-adenosyl-L-methionine</keyword>
<evidence type="ECO:0000259" key="8">
    <source>
        <dbReference type="PROSITE" id="PS51332"/>
    </source>
</evidence>
<keyword evidence="7" id="KW-0411">Iron-sulfur</keyword>
<dbReference type="Proteomes" id="UP001519342">
    <property type="component" value="Unassembled WGS sequence"/>
</dbReference>
<dbReference type="SFLD" id="SFLDG01082">
    <property type="entry name" value="B12-binding_domain_containing"/>
    <property type="match status" value="1"/>
</dbReference>
<protein>
    <submittedName>
        <fullName evidence="10">Radical SAM superfamily enzyme YgiQ (UPF0313 family)</fullName>
    </submittedName>
</protein>
<accession>A0ABS4GE96</accession>
<evidence type="ECO:0000256" key="5">
    <source>
        <dbReference type="ARBA" id="ARBA00022723"/>
    </source>
</evidence>
<dbReference type="InterPro" id="IPR006158">
    <property type="entry name" value="Cobalamin-bd"/>
</dbReference>
<dbReference type="EMBL" id="JAGGKS010000005">
    <property type="protein sequence ID" value="MBP1926020.1"/>
    <property type="molecule type" value="Genomic_DNA"/>
</dbReference>
<keyword evidence="2" id="KW-0489">Methyltransferase</keyword>
<dbReference type="InterPro" id="IPR058240">
    <property type="entry name" value="rSAM_sf"/>
</dbReference>
<dbReference type="PANTHER" id="PTHR43409:SF7">
    <property type="entry name" value="BLL1977 PROTEIN"/>
    <property type="match status" value="1"/>
</dbReference>
<feature type="domain" description="Radical SAM core" evidence="9">
    <location>
        <begin position="155"/>
        <end position="381"/>
    </location>
</feature>
<evidence type="ECO:0000256" key="2">
    <source>
        <dbReference type="ARBA" id="ARBA00022603"/>
    </source>
</evidence>
<keyword evidence="11" id="KW-1185">Reference proteome</keyword>
<reference evidence="10 11" key="1">
    <citation type="submission" date="2021-03" db="EMBL/GenBank/DDBJ databases">
        <title>Genomic Encyclopedia of Type Strains, Phase IV (KMG-IV): sequencing the most valuable type-strain genomes for metagenomic binning, comparative biology and taxonomic classification.</title>
        <authorList>
            <person name="Goeker M."/>
        </authorList>
    </citation>
    <scope>NUCLEOTIDE SEQUENCE [LARGE SCALE GENOMIC DNA]</scope>
    <source>
        <strain evidence="10 11">DSM 24004</strain>
    </source>
</reference>
<dbReference type="Pfam" id="PF04055">
    <property type="entry name" value="Radical_SAM"/>
    <property type="match status" value="1"/>
</dbReference>
<keyword evidence="6" id="KW-0408">Iron</keyword>
<feature type="domain" description="B12-binding" evidence="8">
    <location>
        <begin position="2"/>
        <end position="133"/>
    </location>
</feature>
<name>A0ABS4GE96_9FIRM</name>
<keyword evidence="5" id="KW-0479">Metal-binding</keyword>
<comment type="cofactor">
    <cofactor evidence="1">
        <name>[4Fe-4S] cluster</name>
        <dbReference type="ChEBI" id="CHEBI:49883"/>
    </cofactor>
</comment>
<dbReference type="InterPro" id="IPR023404">
    <property type="entry name" value="rSAM_horseshoe"/>
</dbReference>
<dbReference type="Gene3D" id="3.80.30.20">
    <property type="entry name" value="tm_1862 like domain"/>
    <property type="match status" value="1"/>
</dbReference>
<dbReference type="Gene3D" id="3.40.50.280">
    <property type="entry name" value="Cobalamin-binding domain"/>
    <property type="match status" value="1"/>
</dbReference>
<evidence type="ECO:0000313" key="10">
    <source>
        <dbReference type="EMBL" id="MBP1926020.1"/>
    </source>
</evidence>
<comment type="caution">
    <text evidence="10">The sequence shown here is derived from an EMBL/GenBank/DDBJ whole genome shotgun (WGS) entry which is preliminary data.</text>
</comment>
<dbReference type="CDD" id="cd01335">
    <property type="entry name" value="Radical_SAM"/>
    <property type="match status" value="1"/>
</dbReference>
<dbReference type="InterPro" id="IPR051198">
    <property type="entry name" value="BchE-like"/>
</dbReference>
<evidence type="ECO:0000256" key="1">
    <source>
        <dbReference type="ARBA" id="ARBA00001966"/>
    </source>
</evidence>
<dbReference type="InterPro" id="IPR007197">
    <property type="entry name" value="rSAM"/>
</dbReference>